<organism evidence="4">
    <name type="scientific">Fagus sylvatica</name>
    <name type="common">Beechnut</name>
    <dbReference type="NCBI Taxonomy" id="28930"/>
    <lineage>
        <taxon>Eukaryota</taxon>
        <taxon>Viridiplantae</taxon>
        <taxon>Streptophyta</taxon>
        <taxon>Embryophyta</taxon>
        <taxon>Tracheophyta</taxon>
        <taxon>Spermatophyta</taxon>
        <taxon>Magnoliopsida</taxon>
        <taxon>eudicotyledons</taxon>
        <taxon>Gunneridae</taxon>
        <taxon>Pentapetalae</taxon>
        <taxon>rosids</taxon>
        <taxon>fabids</taxon>
        <taxon>Fagales</taxon>
        <taxon>Fagaceae</taxon>
        <taxon>Fagus</taxon>
    </lineage>
</organism>
<accession>A0A2N9FK36</accession>
<feature type="domain" description="Transposase (putative) gypsy type" evidence="3">
    <location>
        <begin position="50"/>
        <end position="112"/>
    </location>
</feature>
<feature type="compositionally biased region" description="Basic and acidic residues" evidence="2">
    <location>
        <begin position="567"/>
        <end position="581"/>
    </location>
</feature>
<feature type="region of interest" description="Disordered" evidence="2">
    <location>
        <begin position="567"/>
        <end position="640"/>
    </location>
</feature>
<evidence type="ECO:0000259" key="3">
    <source>
        <dbReference type="Pfam" id="PF04195"/>
    </source>
</evidence>
<protein>
    <recommendedName>
        <fullName evidence="3">Transposase (putative) gypsy type domain-containing protein</fullName>
    </recommendedName>
</protein>
<feature type="compositionally biased region" description="Acidic residues" evidence="2">
    <location>
        <begin position="625"/>
        <end position="640"/>
    </location>
</feature>
<sequence>MGKFAKLVNTEEKIAQFKSRYGIPEDVHIRYVPYGDLALLQRQDLVLPIVAIVEGGVRIPMHTFLLRFLTHFRLNPLQCAPNVFRIVMGTAVLMEKLGLNLTVHDITYVYSLQTTGRDQYTLVARNVDRKLVTGLPDSSKGRDEDFLVFTGNWQNPHINCPLKPGVPDKEFTAKKVELVERKTVEHLLKRPCFIDSGGCPHAASILLDYVPSYKSFQKGPTVKHFRQEEVTVVRPGKDQEDIIQAVPVTARRGVQVPQLVPPLKMPIQKRSINISTVLGTSALETSETSPLASPLAPPPGFSQGEDVMGKKRKRGKEQNDDVSGQEGSSPSRLPKAKAPKKGKSKNDRALQKATGQVSQRHMHQDDSKQPWSCTFLLENRPVDEGDSVLKSGKGVRGGQVAEAVGKALLLPEDMKVWQEKRSKHMLENLKRDSILAVQGIFEAGDRLLETERRLNQSREEIKRLTDFEKSASAKIRAAESAQKSAEAGLLNLQNQLKDALTEAETKVQKSEEQAQAYYDQGFSEAADSLQLQLKGECNKYFIQGWHKALDNAEVDDASELYDLEWRHQPFGDPAPEERNEEAGEDAVEDPMIPVSHEVLSEPILAEDPEMPEDQADDQIQTVESQEGEDGSDDENIDVID</sequence>
<proteinExistence type="predicted"/>
<dbReference type="Pfam" id="PF04195">
    <property type="entry name" value="Transposase_28"/>
    <property type="match status" value="1"/>
</dbReference>
<dbReference type="InterPro" id="IPR007321">
    <property type="entry name" value="Transposase_28"/>
</dbReference>
<name>A0A2N9FK36_FAGSY</name>
<feature type="compositionally biased region" description="Acidic residues" evidence="2">
    <location>
        <begin position="604"/>
        <end position="616"/>
    </location>
</feature>
<feature type="compositionally biased region" description="Basic residues" evidence="2">
    <location>
        <begin position="334"/>
        <end position="343"/>
    </location>
</feature>
<dbReference type="AlphaFoldDB" id="A0A2N9FK36"/>
<dbReference type="EMBL" id="OIVN01000907">
    <property type="protein sequence ID" value="SPC87261.1"/>
    <property type="molecule type" value="Genomic_DNA"/>
</dbReference>
<evidence type="ECO:0000256" key="1">
    <source>
        <dbReference type="SAM" id="Coils"/>
    </source>
</evidence>
<evidence type="ECO:0000256" key="2">
    <source>
        <dbReference type="SAM" id="MobiDB-lite"/>
    </source>
</evidence>
<reference evidence="4" key="1">
    <citation type="submission" date="2018-02" db="EMBL/GenBank/DDBJ databases">
        <authorList>
            <person name="Cohen D.B."/>
            <person name="Kent A.D."/>
        </authorList>
    </citation>
    <scope>NUCLEOTIDE SEQUENCE</scope>
</reference>
<gene>
    <name evidence="4" type="ORF">FSB_LOCUS15143</name>
</gene>
<feature type="region of interest" description="Disordered" evidence="2">
    <location>
        <begin position="285"/>
        <end position="370"/>
    </location>
</feature>
<keyword evidence="1" id="KW-0175">Coiled coil</keyword>
<evidence type="ECO:0000313" key="4">
    <source>
        <dbReference type="EMBL" id="SPC87261.1"/>
    </source>
</evidence>
<feature type="coiled-coil region" evidence="1">
    <location>
        <begin position="447"/>
        <end position="520"/>
    </location>
</feature>
<feature type="compositionally biased region" description="Polar residues" evidence="2">
    <location>
        <begin position="321"/>
        <end position="331"/>
    </location>
</feature>